<dbReference type="Proteomes" id="UP000830671">
    <property type="component" value="Chromosome 7"/>
</dbReference>
<dbReference type="KEGG" id="clup:CLUP02_13668"/>
<protein>
    <submittedName>
        <fullName evidence="1">Uncharacterized protein</fullName>
    </submittedName>
</protein>
<dbReference type="RefSeq" id="XP_049149751.1">
    <property type="nucleotide sequence ID" value="XM_049292605.1"/>
</dbReference>
<sequence>MWRHDALCKISIAPEPQLNTGYMAMDSSSPPSKV</sequence>
<dbReference type="GeneID" id="73347615"/>
<organism evidence="1 2">
    <name type="scientific">Colletotrichum lupini</name>
    <dbReference type="NCBI Taxonomy" id="145971"/>
    <lineage>
        <taxon>Eukaryota</taxon>
        <taxon>Fungi</taxon>
        <taxon>Dikarya</taxon>
        <taxon>Ascomycota</taxon>
        <taxon>Pezizomycotina</taxon>
        <taxon>Sordariomycetes</taxon>
        <taxon>Hypocreomycetidae</taxon>
        <taxon>Glomerellales</taxon>
        <taxon>Glomerellaceae</taxon>
        <taxon>Colletotrichum</taxon>
        <taxon>Colletotrichum acutatum species complex</taxon>
    </lineage>
</organism>
<keyword evidence="2" id="KW-1185">Reference proteome</keyword>
<proteinExistence type="predicted"/>
<gene>
    <name evidence="1" type="ORF">CLUP02_13668</name>
</gene>
<dbReference type="EMBL" id="CP019479">
    <property type="protein sequence ID" value="UQC88145.1"/>
    <property type="molecule type" value="Genomic_DNA"/>
</dbReference>
<reference evidence="1" key="1">
    <citation type="journal article" date="2021" name="Mol. Plant Microbe Interact.">
        <title>Complete Genome Sequence of the Plant-Pathogenic Fungus Colletotrichum lupini.</title>
        <authorList>
            <person name="Baroncelli R."/>
            <person name="Pensec F."/>
            <person name="Da Lio D."/>
            <person name="Boufleur T."/>
            <person name="Vicente I."/>
            <person name="Sarrocco S."/>
            <person name="Picot A."/>
            <person name="Baraldi E."/>
            <person name="Sukno S."/>
            <person name="Thon M."/>
            <person name="Le Floch G."/>
        </authorList>
    </citation>
    <scope>NUCLEOTIDE SEQUENCE</scope>
    <source>
        <strain evidence="1">IMI 504893</strain>
    </source>
</reference>
<accession>A0A9Q8WMJ4</accession>
<evidence type="ECO:0000313" key="2">
    <source>
        <dbReference type="Proteomes" id="UP000830671"/>
    </source>
</evidence>
<name>A0A9Q8WMJ4_9PEZI</name>
<dbReference type="AlphaFoldDB" id="A0A9Q8WMJ4"/>
<evidence type="ECO:0000313" key="1">
    <source>
        <dbReference type="EMBL" id="UQC88145.1"/>
    </source>
</evidence>